<dbReference type="InterPro" id="IPR055170">
    <property type="entry name" value="GFO_IDH_MocA-like_dom"/>
</dbReference>
<dbReference type="InterPro" id="IPR051450">
    <property type="entry name" value="Gfo/Idh/MocA_Oxidoreductases"/>
</dbReference>
<dbReference type="Pfam" id="PF01408">
    <property type="entry name" value="GFO_IDH_MocA"/>
    <property type="match status" value="1"/>
</dbReference>
<dbReference type="Proteomes" id="UP000186513">
    <property type="component" value="Unassembled WGS sequence"/>
</dbReference>
<dbReference type="SUPFAM" id="SSF55347">
    <property type="entry name" value="Glyceraldehyde-3-phosphate dehydrogenase-like, C-terminal domain"/>
    <property type="match status" value="1"/>
</dbReference>
<sequence length="331" mass="36104">MVNAMNLLLIGTGSIGLRHLANVRFLCPNVHVYVLREGCRATSLDIEALGCHVSVVTSLDEAIRIKLDLMVIANPTSMHLRYLIAAIEHGVPFYIEKPVLSSLDEVEQLKQCINRMGGRLPPNQVGCNLRFLPSLVALRSLVRSGGLGRIAHASFEAGQWLPDWRPKSDYRSSYSAKRSMGGGVSLDLIHEIDAARWILGEFIDVHGALGYGSSLGIETEDCACFVMKSEAGSLATVQLDYVSRQPFRRYRIVGDLGTAEWDMPKRYISVSSAEGCLDLSLDHGAFDVGQTYIAAMRELISAIETSAKTSLPIAEGIASLELVLKAKLISS</sequence>
<feature type="domain" description="GFO/IDH/MocA-like oxidoreductase" evidence="2">
    <location>
        <begin position="137"/>
        <end position="259"/>
    </location>
</feature>
<dbReference type="Gene3D" id="3.40.50.720">
    <property type="entry name" value="NAD(P)-binding Rossmann-like Domain"/>
    <property type="match status" value="1"/>
</dbReference>
<dbReference type="InterPro" id="IPR036291">
    <property type="entry name" value="NAD(P)-bd_dom_sf"/>
</dbReference>
<evidence type="ECO:0000313" key="4">
    <source>
        <dbReference type="Proteomes" id="UP000186513"/>
    </source>
</evidence>
<proteinExistence type="predicted"/>
<dbReference type="Pfam" id="PF22725">
    <property type="entry name" value="GFO_IDH_MocA_C3"/>
    <property type="match status" value="1"/>
</dbReference>
<keyword evidence="4" id="KW-1185">Reference proteome</keyword>
<dbReference type="AlphaFoldDB" id="A0A1K2HQQ1"/>
<dbReference type="PANTHER" id="PTHR43377">
    <property type="entry name" value="BILIVERDIN REDUCTASE A"/>
    <property type="match status" value="1"/>
</dbReference>
<dbReference type="GO" id="GO:0000166">
    <property type="term" value="F:nucleotide binding"/>
    <property type="evidence" value="ECO:0007669"/>
    <property type="project" value="InterPro"/>
</dbReference>
<evidence type="ECO:0000259" key="2">
    <source>
        <dbReference type="Pfam" id="PF22725"/>
    </source>
</evidence>
<protein>
    <submittedName>
        <fullName evidence="3">Predicted dehydrogenase</fullName>
    </submittedName>
</protein>
<feature type="domain" description="Gfo/Idh/MocA-like oxidoreductase N-terminal" evidence="1">
    <location>
        <begin position="6"/>
        <end position="120"/>
    </location>
</feature>
<dbReference type="Gene3D" id="3.30.360.10">
    <property type="entry name" value="Dihydrodipicolinate Reductase, domain 2"/>
    <property type="match status" value="1"/>
</dbReference>
<evidence type="ECO:0000259" key="1">
    <source>
        <dbReference type="Pfam" id="PF01408"/>
    </source>
</evidence>
<dbReference type="SUPFAM" id="SSF51735">
    <property type="entry name" value="NAD(P)-binding Rossmann-fold domains"/>
    <property type="match status" value="1"/>
</dbReference>
<dbReference type="EMBL" id="FPKR01000014">
    <property type="protein sequence ID" value="SFZ78881.1"/>
    <property type="molecule type" value="Genomic_DNA"/>
</dbReference>
<accession>A0A1K2HQQ1</accession>
<dbReference type="STRING" id="1121279.SAMN02745887_03237"/>
<name>A0A1K2HQQ1_9NEIS</name>
<organism evidence="3 4">
    <name type="scientific">Chitinimonas taiwanensis DSM 18899</name>
    <dbReference type="NCBI Taxonomy" id="1121279"/>
    <lineage>
        <taxon>Bacteria</taxon>
        <taxon>Pseudomonadati</taxon>
        <taxon>Pseudomonadota</taxon>
        <taxon>Betaproteobacteria</taxon>
        <taxon>Neisseriales</taxon>
        <taxon>Chitinibacteraceae</taxon>
        <taxon>Chitinimonas</taxon>
    </lineage>
</organism>
<evidence type="ECO:0000313" key="3">
    <source>
        <dbReference type="EMBL" id="SFZ78881.1"/>
    </source>
</evidence>
<reference evidence="3 4" key="1">
    <citation type="submission" date="2016-11" db="EMBL/GenBank/DDBJ databases">
        <authorList>
            <person name="Jaros S."/>
            <person name="Januszkiewicz K."/>
            <person name="Wedrychowicz H."/>
        </authorList>
    </citation>
    <scope>NUCLEOTIDE SEQUENCE [LARGE SCALE GENOMIC DNA]</scope>
    <source>
        <strain evidence="3 4">DSM 18899</strain>
    </source>
</reference>
<gene>
    <name evidence="3" type="ORF">SAMN02745887_03237</name>
</gene>
<dbReference type="PANTHER" id="PTHR43377:SF1">
    <property type="entry name" value="BILIVERDIN REDUCTASE A"/>
    <property type="match status" value="1"/>
</dbReference>
<dbReference type="InterPro" id="IPR000683">
    <property type="entry name" value="Gfo/Idh/MocA-like_OxRdtase_N"/>
</dbReference>